<protein>
    <submittedName>
        <fullName evidence="1">Uncharacterized protein</fullName>
    </submittedName>
</protein>
<evidence type="ECO:0000313" key="1">
    <source>
        <dbReference type="EMBL" id="SLN70061.1"/>
    </source>
</evidence>
<dbReference type="AlphaFoldDB" id="A0A1X7A4K6"/>
<keyword evidence="2" id="KW-1185">Reference proteome</keyword>
<proteinExistence type="predicted"/>
<accession>A0A1X7A4K6</accession>
<organism evidence="1 2">
    <name type="scientific">Roseovarius albus</name>
    <dbReference type="NCBI Taxonomy" id="1247867"/>
    <lineage>
        <taxon>Bacteria</taxon>
        <taxon>Pseudomonadati</taxon>
        <taxon>Pseudomonadota</taxon>
        <taxon>Alphaproteobacteria</taxon>
        <taxon>Rhodobacterales</taxon>
        <taxon>Roseobacteraceae</taxon>
        <taxon>Roseovarius</taxon>
    </lineage>
</organism>
<name>A0A1X7A4K6_9RHOB</name>
<dbReference type="EMBL" id="FWFX01000016">
    <property type="protein sequence ID" value="SLN70061.1"/>
    <property type="molecule type" value="Genomic_DNA"/>
</dbReference>
<sequence length="65" mass="7566">MHRFDPFYPTRKTIFFIRLETRHIASPSHLHQPDCFELPSEAGRVLLPNLPAVHAQPLHKRQGVL</sequence>
<reference evidence="1 2" key="1">
    <citation type="submission" date="2017-03" db="EMBL/GenBank/DDBJ databases">
        <authorList>
            <person name="Afonso C.L."/>
            <person name="Miller P.J."/>
            <person name="Scott M.A."/>
            <person name="Spackman E."/>
            <person name="Goraichik I."/>
            <person name="Dimitrov K.M."/>
            <person name="Suarez D.L."/>
            <person name="Swayne D.E."/>
        </authorList>
    </citation>
    <scope>NUCLEOTIDE SEQUENCE [LARGE SCALE GENOMIC DNA]</scope>
    <source>
        <strain evidence="1 2">CECT 7450</strain>
    </source>
</reference>
<dbReference type="Proteomes" id="UP000193061">
    <property type="component" value="Unassembled WGS sequence"/>
</dbReference>
<evidence type="ECO:0000313" key="2">
    <source>
        <dbReference type="Proteomes" id="UP000193061"/>
    </source>
</evidence>
<gene>
    <name evidence="1" type="ORF">ROA7450_03819</name>
</gene>